<dbReference type="SUPFAM" id="SSF55031">
    <property type="entry name" value="Bacterial exopeptidase dimerisation domain"/>
    <property type="match status" value="1"/>
</dbReference>
<feature type="binding site" evidence="2">
    <location>
        <position position="358"/>
    </location>
    <ligand>
        <name>Mn(2+)</name>
        <dbReference type="ChEBI" id="CHEBI:29035"/>
        <label>2</label>
    </ligand>
</feature>
<proteinExistence type="predicted"/>
<dbReference type="InterPro" id="IPR011650">
    <property type="entry name" value="Peptidase_M20_dimer"/>
</dbReference>
<dbReference type="PIRSF" id="PIRSF005962">
    <property type="entry name" value="Pept_M20D_amidohydro"/>
    <property type="match status" value="1"/>
</dbReference>
<dbReference type="PANTHER" id="PTHR11014:SF63">
    <property type="entry name" value="METALLOPEPTIDASE, PUTATIVE (AFU_ORTHOLOGUE AFUA_6G09600)-RELATED"/>
    <property type="match status" value="1"/>
</dbReference>
<dbReference type="Gene3D" id="3.30.70.360">
    <property type="match status" value="1"/>
</dbReference>
<protein>
    <submittedName>
        <fullName evidence="4">Amidohydrolase</fullName>
    </submittedName>
</protein>
<feature type="binding site" evidence="2">
    <location>
        <position position="138"/>
    </location>
    <ligand>
        <name>Mn(2+)</name>
        <dbReference type="ChEBI" id="CHEBI:29035"/>
        <label>2</label>
    </ligand>
</feature>
<dbReference type="GO" id="GO:0019877">
    <property type="term" value="P:diaminopimelate biosynthetic process"/>
    <property type="evidence" value="ECO:0007669"/>
    <property type="project" value="UniProtKB-ARBA"/>
</dbReference>
<dbReference type="Gene3D" id="3.40.630.10">
    <property type="entry name" value="Zn peptidases"/>
    <property type="match status" value="1"/>
</dbReference>
<keyword evidence="2" id="KW-0479">Metal-binding</keyword>
<organism evidence="4 5">
    <name type="scientific">Anaerococcus hydrogenalis</name>
    <dbReference type="NCBI Taxonomy" id="33029"/>
    <lineage>
        <taxon>Bacteria</taxon>
        <taxon>Bacillati</taxon>
        <taxon>Bacillota</taxon>
        <taxon>Tissierellia</taxon>
        <taxon>Tissierellales</taxon>
        <taxon>Peptoniphilaceae</taxon>
        <taxon>Anaerococcus</taxon>
    </lineage>
</organism>
<accession>A0A2N6UHV4</accession>
<comment type="cofactor">
    <cofactor evidence="2">
        <name>Mn(2+)</name>
        <dbReference type="ChEBI" id="CHEBI:29035"/>
    </cofactor>
    <text evidence="2">The Mn(2+) ion enhances activity.</text>
</comment>
<evidence type="ECO:0000313" key="5">
    <source>
        <dbReference type="Proteomes" id="UP000235658"/>
    </source>
</evidence>
<keyword evidence="2" id="KW-0464">Manganese</keyword>
<dbReference type="GO" id="GO:0050118">
    <property type="term" value="F:N-acetyldiaminopimelate deacetylase activity"/>
    <property type="evidence" value="ECO:0007669"/>
    <property type="project" value="UniProtKB-ARBA"/>
</dbReference>
<evidence type="ECO:0000313" key="4">
    <source>
        <dbReference type="EMBL" id="PMC81141.1"/>
    </source>
</evidence>
<dbReference type="CDD" id="cd03886">
    <property type="entry name" value="M20_Acy1"/>
    <property type="match status" value="1"/>
</dbReference>
<evidence type="ECO:0000256" key="2">
    <source>
        <dbReference type="PIRSR" id="PIRSR005962-1"/>
    </source>
</evidence>
<dbReference type="EMBL" id="PNHP01000004">
    <property type="protein sequence ID" value="PMC81141.1"/>
    <property type="molecule type" value="Genomic_DNA"/>
</dbReference>
<dbReference type="PANTHER" id="PTHR11014">
    <property type="entry name" value="PEPTIDASE M20 FAMILY MEMBER"/>
    <property type="match status" value="1"/>
</dbReference>
<gene>
    <name evidence="4" type="ORF">CJ192_06400</name>
</gene>
<dbReference type="FunFam" id="3.30.70.360:FF:000001">
    <property type="entry name" value="N-acetyldiaminopimelate deacetylase"/>
    <property type="match status" value="1"/>
</dbReference>
<evidence type="ECO:0000256" key="1">
    <source>
        <dbReference type="ARBA" id="ARBA00022801"/>
    </source>
</evidence>
<feature type="domain" description="Peptidase M20 dimerisation" evidence="3">
    <location>
        <begin position="185"/>
        <end position="279"/>
    </location>
</feature>
<sequence>MTNYFKEAEELKDELVKNRRNIHENPELGLVLPQTKEFVIKNLKEIGAEIKEVGESGVQATIKGEKGPGKRILIRADMDALPMDEESGLDFSSKNKGVAHTCGHDLHTSIGLISAKLLAKHKKDFKGEVRFMFQPAEEIFKGSKMMIEEGVLDGVDVAIALHTNLTHEAGSISYYPGYMATSCDNFKVTIKGQGGHGGYPHTTKDPINAGVMIYQQFNQLISRDADPSKHTTLTFGQFSSGSNSNIIPDIAILQGTMRTYDPEIREKLLKRIDEIVEGVSKASECEVNLEYFASVPSLYSDPDLTKELVEYVEKSSDIEMISGERLMASEDMAFVSRKVPTVYFLLNSKVPGNDYSHHNPKVDFSEEAMPIGVGLFLTCAINWLNNN</sequence>
<dbReference type="InterPro" id="IPR036264">
    <property type="entry name" value="Bact_exopeptidase_dim_dom"/>
</dbReference>
<feature type="binding site" evidence="2">
    <location>
        <position position="162"/>
    </location>
    <ligand>
        <name>Mn(2+)</name>
        <dbReference type="ChEBI" id="CHEBI:29035"/>
        <label>2</label>
    </ligand>
</feature>
<reference evidence="4 5" key="1">
    <citation type="submission" date="2017-09" db="EMBL/GenBank/DDBJ databases">
        <title>Bacterial strain isolated from the female urinary microbiota.</title>
        <authorList>
            <person name="Thomas-White K."/>
            <person name="Kumar N."/>
            <person name="Forster S."/>
            <person name="Putonti C."/>
            <person name="Lawley T."/>
            <person name="Wolfe A.J."/>
        </authorList>
    </citation>
    <scope>NUCLEOTIDE SEQUENCE [LARGE SCALE GENOMIC DNA]</scope>
    <source>
        <strain evidence="4 5">UMB0204</strain>
    </source>
</reference>
<dbReference type="SUPFAM" id="SSF53187">
    <property type="entry name" value="Zn-dependent exopeptidases"/>
    <property type="match status" value="1"/>
</dbReference>
<feature type="binding site" evidence="2">
    <location>
        <position position="104"/>
    </location>
    <ligand>
        <name>Mn(2+)</name>
        <dbReference type="ChEBI" id="CHEBI:29035"/>
        <label>2</label>
    </ligand>
</feature>
<keyword evidence="1 4" id="KW-0378">Hydrolase</keyword>
<dbReference type="Pfam" id="PF01546">
    <property type="entry name" value="Peptidase_M20"/>
    <property type="match status" value="1"/>
</dbReference>
<dbReference type="InterPro" id="IPR002933">
    <property type="entry name" value="Peptidase_M20"/>
</dbReference>
<comment type="caution">
    <text evidence="4">The sequence shown here is derived from an EMBL/GenBank/DDBJ whole genome shotgun (WGS) entry which is preliminary data.</text>
</comment>
<dbReference type="NCBIfam" id="TIGR01891">
    <property type="entry name" value="amidohydrolases"/>
    <property type="match status" value="1"/>
</dbReference>
<feature type="binding site" evidence="2">
    <location>
        <position position="102"/>
    </location>
    <ligand>
        <name>Mn(2+)</name>
        <dbReference type="ChEBI" id="CHEBI:29035"/>
        <label>2</label>
    </ligand>
</feature>
<dbReference type="Pfam" id="PF07687">
    <property type="entry name" value="M20_dimer"/>
    <property type="match status" value="1"/>
</dbReference>
<dbReference type="Proteomes" id="UP000235658">
    <property type="component" value="Unassembled WGS sequence"/>
</dbReference>
<name>A0A2N6UHV4_9FIRM</name>
<dbReference type="InterPro" id="IPR017439">
    <property type="entry name" value="Amidohydrolase"/>
</dbReference>
<evidence type="ECO:0000259" key="3">
    <source>
        <dbReference type="Pfam" id="PF07687"/>
    </source>
</evidence>
<dbReference type="GeneID" id="84578811"/>
<dbReference type="AlphaFoldDB" id="A0A2N6UHV4"/>
<dbReference type="RefSeq" id="WP_102198191.1">
    <property type="nucleotide sequence ID" value="NZ_PNHP01000004.1"/>
</dbReference>
<dbReference type="GO" id="GO:0046872">
    <property type="term" value="F:metal ion binding"/>
    <property type="evidence" value="ECO:0007669"/>
    <property type="project" value="UniProtKB-KW"/>
</dbReference>